<feature type="transmembrane region" description="Helical" evidence="1">
    <location>
        <begin position="6"/>
        <end position="23"/>
    </location>
</feature>
<reference evidence="2 3" key="1">
    <citation type="journal article" date="2024" name="ISME J.">
        <title>Tailless and filamentous prophages are predominant in marine Vibrio.</title>
        <authorList>
            <person name="Steensen K."/>
            <person name="Seneca J."/>
            <person name="Bartlau N."/>
            <person name="Yu X.A."/>
            <person name="Hussain F.A."/>
            <person name="Polz M.F."/>
        </authorList>
    </citation>
    <scope>NUCLEOTIDE SEQUENCE [LARGE SCALE GENOMIC DNA]</scope>
    <source>
        <strain evidence="2 3">10N.239.312.F12</strain>
    </source>
</reference>
<proteinExistence type="predicted"/>
<name>A0ABV4MR02_9VIBR</name>
<evidence type="ECO:0000256" key="1">
    <source>
        <dbReference type="SAM" id="Phobius"/>
    </source>
</evidence>
<feature type="transmembrane region" description="Helical" evidence="1">
    <location>
        <begin position="78"/>
        <end position="96"/>
    </location>
</feature>
<comment type="caution">
    <text evidence="2">The sequence shown here is derived from an EMBL/GenBank/DDBJ whole genome shotgun (WGS) entry which is preliminary data.</text>
</comment>
<protein>
    <submittedName>
        <fullName evidence="2">Uncharacterized protein</fullName>
    </submittedName>
</protein>
<dbReference type="Proteomes" id="UP001570071">
    <property type="component" value="Unassembled WGS sequence"/>
</dbReference>
<keyword evidence="1" id="KW-0472">Membrane</keyword>
<dbReference type="RefSeq" id="WP_269337317.1">
    <property type="nucleotide sequence ID" value="NZ_JBFSSG010000001.1"/>
</dbReference>
<dbReference type="EMBL" id="JBFSSG010000001">
    <property type="protein sequence ID" value="MEZ8719545.1"/>
    <property type="molecule type" value="Genomic_DNA"/>
</dbReference>
<evidence type="ECO:0000313" key="2">
    <source>
        <dbReference type="EMBL" id="MEZ8719545.1"/>
    </source>
</evidence>
<accession>A0ABV4MR02</accession>
<gene>
    <name evidence="2" type="ORF">AB6D66_00605</name>
</gene>
<evidence type="ECO:0000313" key="3">
    <source>
        <dbReference type="Proteomes" id="UP001570071"/>
    </source>
</evidence>
<organism evidence="2 3">
    <name type="scientific">Vibrio pomeroyi</name>
    <dbReference type="NCBI Taxonomy" id="198832"/>
    <lineage>
        <taxon>Bacteria</taxon>
        <taxon>Pseudomonadati</taxon>
        <taxon>Pseudomonadota</taxon>
        <taxon>Gammaproteobacteria</taxon>
        <taxon>Vibrionales</taxon>
        <taxon>Vibrionaceae</taxon>
        <taxon>Vibrio</taxon>
    </lineage>
</organism>
<sequence>MTIDSLMFLFRGALAIAAIRLIFESTKAKGDESDKCMLTGLILLGVSLFIYGIQVVIGQSQPWSYLIAHGTASDWAKSIIGGGVMFLYPIGLYFILRKKIKKAFGDETNDSNSEQ</sequence>
<keyword evidence="1" id="KW-1133">Transmembrane helix</keyword>
<keyword evidence="3" id="KW-1185">Reference proteome</keyword>
<keyword evidence="1" id="KW-0812">Transmembrane</keyword>
<feature type="transmembrane region" description="Helical" evidence="1">
    <location>
        <begin position="35"/>
        <end position="58"/>
    </location>
</feature>